<dbReference type="Ensembl" id="ENSTRUT00000065570.1">
    <property type="protein sequence ID" value="ENSTRUP00000075351.1"/>
    <property type="gene ID" value="ENSTRUG00000030276.1"/>
</dbReference>
<comment type="similarity">
    <text evidence="2">Belongs to the TMEM229 family.</text>
</comment>
<evidence type="ECO:0000256" key="1">
    <source>
        <dbReference type="ARBA" id="ARBA00004141"/>
    </source>
</evidence>
<dbReference type="PANTHER" id="PTHR31746:SF3">
    <property type="entry name" value="TRANSMEMBRANE PROTEIN 229B"/>
    <property type="match status" value="1"/>
</dbReference>
<accession>A0A674NP62</accession>
<keyword evidence="3 7" id="KW-0812">Transmembrane</keyword>
<evidence type="ECO:0000256" key="3">
    <source>
        <dbReference type="ARBA" id="ARBA00022692"/>
    </source>
</evidence>
<comment type="subcellular location">
    <subcellularLocation>
        <location evidence="1">Membrane</location>
        <topology evidence="1">Multi-pass membrane protein</topology>
    </subcellularLocation>
</comment>
<evidence type="ECO:0008006" key="10">
    <source>
        <dbReference type="Google" id="ProtNLM"/>
    </source>
</evidence>
<reference evidence="8" key="3">
    <citation type="submission" date="2025-09" db="UniProtKB">
        <authorList>
            <consortium name="Ensembl"/>
        </authorList>
    </citation>
    <scope>IDENTIFICATION</scope>
</reference>
<dbReference type="GO" id="GO:0016020">
    <property type="term" value="C:membrane"/>
    <property type="evidence" value="ECO:0007669"/>
    <property type="project" value="UniProtKB-SubCell"/>
</dbReference>
<dbReference type="InParanoid" id="A0A674NP62"/>
<evidence type="ECO:0000256" key="6">
    <source>
        <dbReference type="SAM" id="MobiDB-lite"/>
    </source>
</evidence>
<evidence type="ECO:0000256" key="5">
    <source>
        <dbReference type="ARBA" id="ARBA00023136"/>
    </source>
</evidence>
<evidence type="ECO:0000256" key="7">
    <source>
        <dbReference type="SAM" id="Phobius"/>
    </source>
</evidence>
<feature type="compositionally biased region" description="Polar residues" evidence="6">
    <location>
        <begin position="183"/>
        <end position="192"/>
    </location>
</feature>
<dbReference type="Proteomes" id="UP000005226">
    <property type="component" value="Chromosome 4"/>
</dbReference>
<dbReference type="InterPro" id="IPR010540">
    <property type="entry name" value="CmpB_TMEM229"/>
</dbReference>
<feature type="transmembrane region" description="Helical" evidence="7">
    <location>
        <begin position="111"/>
        <end position="130"/>
    </location>
</feature>
<organism evidence="8 9">
    <name type="scientific">Takifugu rubripes</name>
    <name type="common">Japanese pufferfish</name>
    <name type="synonym">Fugu rubripes</name>
    <dbReference type="NCBI Taxonomy" id="31033"/>
    <lineage>
        <taxon>Eukaryota</taxon>
        <taxon>Metazoa</taxon>
        <taxon>Chordata</taxon>
        <taxon>Craniata</taxon>
        <taxon>Vertebrata</taxon>
        <taxon>Euteleostomi</taxon>
        <taxon>Actinopterygii</taxon>
        <taxon>Neopterygii</taxon>
        <taxon>Teleostei</taxon>
        <taxon>Neoteleostei</taxon>
        <taxon>Acanthomorphata</taxon>
        <taxon>Eupercaria</taxon>
        <taxon>Tetraodontiformes</taxon>
        <taxon>Tetradontoidea</taxon>
        <taxon>Tetraodontidae</taxon>
        <taxon>Takifugu</taxon>
    </lineage>
</organism>
<reference evidence="8" key="2">
    <citation type="submission" date="2025-08" db="UniProtKB">
        <authorList>
            <consortium name="Ensembl"/>
        </authorList>
    </citation>
    <scope>IDENTIFICATION</scope>
</reference>
<keyword evidence="5 7" id="KW-0472">Membrane</keyword>
<protein>
    <recommendedName>
        <fullName evidence="10">Transmembrane protein 229B</fullName>
    </recommendedName>
</protein>
<dbReference type="AlphaFoldDB" id="A0A674NP62"/>
<keyword evidence="4 7" id="KW-1133">Transmembrane helix</keyword>
<evidence type="ECO:0000256" key="4">
    <source>
        <dbReference type="ARBA" id="ARBA00022989"/>
    </source>
</evidence>
<reference evidence="8 9" key="1">
    <citation type="journal article" date="2011" name="Genome Biol. Evol.">
        <title>Integration of the genetic map and genome assembly of fugu facilitates insights into distinct features of genome evolution in teleosts and mammals.</title>
        <authorList>
            <person name="Kai W."/>
            <person name="Kikuchi K."/>
            <person name="Tohari S."/>
            <person name="Chew A.K."/>
            <person name="Tay A."/>
            <person name="Fujiwara A."/>
            <person name="Hosoya S."/>
            <person name="Suetake H."/>
            <person name="Naruse K."/>
            <person name="Brenner S."/>
            <person name="Suzuki Y."/>
            <person name="Venkatesh B."/>
        </authorList>
    </citation>
    <scope>NUCLEOTIDE SEQUENCE [LARGE SCALE GENOMIC DNA]</scope>
</reference>
<dbReference type="PANTHER" id="PTHR31746">
    <property type="entry name" value="TRANSMEMBRANE PROTEIN 229 FAMILY MEMBER"/>
    <property type="match status" value="1"/>
</dbReference>
<feature type="region of interest" description="Disordered" evidence="6">
    <location>
        <begin position="183"/>
        <end position="212"/>
    </location>
</feature>
<evidence type="ECO:0000256" key="2">
    <source>
        <dbReference type="ARBA" id="ARBA00006371"/>
    </source>
</evidence>
<dbReference type="GeneTree" id="ENSGT00390000010899"/>
<proteinExistence type="inferred from homology"/>
<name>A0A674NP62_TAKRU</name>
<evidence type="ECO:0000313" key="9">
    <source>
        <dbReference type="Proteomes" id="UP000005226"/>
    </source>
</evidence>
<evidence type="ECO:0000313" key="8">
    <source>
        <dbReference type="Ensembl" id="ENSTRUP00000075351.1"/>
    </source>
</evidence>
<dbReference type="Pfam" id="PF06541">
    <property type="entry name" value="ABC_trans_CmpB"/>
    <property type="match status" value="1"/>
</dbReference>
<feature type="transmembrane region" description="Helical" evidence="7">
    <location>
        <begin position="72"/>
        <end position="91"/>
    </location>
</feature>
<keyword evidence="9" id="KW-1185">Reference proteome</keyword>
<sequence length="259" mass="29248">MGGGLTVAAVRVFTEEINKQFYLTTCRMTCADVSSRPLPAPFRLYVYALHGCLCEVVFTAVWDWCITQDRRLTGHSSLWALPMYATAMYVMESLRARLLAHGWPLPLRLMAYALFIYLWEFLWGLGLMFLGACPWDYSGFRYNLCGLVTLEYLLPWSVGAFIVEQHVIRNTLRIRLLETSSRGGPGLETSSRGGPGQEHWRPAPGVDPDRNTGDQLQGWTWTGRLETSSDTRVWAWITTLKTPKKLSGISHSDNCICSA</sequence>
<feature type="transmembrane region" description="Helical" evidence="7">
    <location>
        <begin position="44"/>
        <end position="65"/>
    </location>
</feature>